<protein>
    <recommendedName>
        <fullName evidence="1">TXNDC11 thioredoxin-like domain-containing protein</fullName>
    </recommendedName>
</protein>
<proteinExistence type="predicted"/>
<reference evidence="2" key="1">
    <citation type="submission" date="2014-11" db="EMBL/GenBank/DDBJ databases">
        <authorList>
            <person name="Amaro Gonzalez C."/>
        </authorList>
    </citation>
    <scope>NUCLEOTIDE SEQUENCE</scope>
</reference>
<evidence type="ECO:0000259" key="1">
    <source>
        <dbReference type="Pfam" id="PF26234"/>
    </source>
</evidence>
<reference evidence="2" key="2">
    <citation type="journal article" date="2015" name="Fish Shellfish Immunol.">
        <title>Early steps in the European eel (Anguilla anguilla)-Vibrio vulnificus interaction in the gills: Role of the RtxA13 toxin.</title>
        <authorList>
            <person name="Callol A."/>
            <person name="Pajuelo D."/>
            <person name="Ebbesson L."/>
            <person name="Teles M."/>
            <person name="MacKenzie S."/>
            <person name="Amaro C."/>
        </authorList>
    </citation>
    <scope>NUCLEOTIDE SEQUENCE</scope>
</reference>
<dbReference type="AlphaFoldDB" id="A0A0E9SGD8"/>
<dbReference type="InterPro" id="IPR058777">
    <property type="entry name" value="TXNDC11_thioredoxin"/>
</dbReference>
<dbReference type="Pfam" id="PF26234">
    <property type="entry name" value="TXNDC11_2nd"/>
    <property type="match status" value="1"/>
</dbReference>
<accession>A0A0E9SGD8</accession>
<sequence length="72" mass="8027">MAPSNCDIVLCTDYRGGVRFGVVTNKHVAEAIPLQEDEMVYLHRHFNKSLVNVLLASCCWFSTGSRTSSTYS</sequence>
<name>A0A0E9SGD8_ANGAN</name>
<dbReference type="EMBL" id="GBXM01068221">
    <property type="protein sequence ID" value="JAH40356.1"/>
    <property type="molecule type" value="Transcribed_RNA"/>
</dbReference>
<organism evidence="2">
    <name type="scientific">Anguilla anguilla</name>
    <name type="common">European freshwater eel</name>
    <name type="synonym">Muraena anguilla</name>
    <dbReference type="NCBI Taxonomy" id="7936"/>
    <lineage>
        <taxon>Eukaryota</taxon>
        <taxon>Metazoa</taxon>
        <taxon>Chordata</taxon>
        <taxon>Craniata</taxon>
        <taxon>Vertebrata</taxon>
        <taxon>Euteleostomi</taxon>
        <taxon>Actinopterygii</taxon>
        <taxon>Neopterygii</taxon>
        <taxon>Teleostei</taxon>
        <taxon>Anguilliformes</taxon>
        <taxon>Anguillidae</taxon>
        <taxon>Anguilla</taxon>
    </lineage>
</organism>
<feature type="domain" description="TXNDC11 thioredoxin-like" evidence="1">
    <location>
        <begin position="9"/>
        <end position="51"/>
    </location>
</feature>
<evidence type="ECO:0000313" key="2">
    <source>
        <dbReference type="EMBL" id="JAH40356.1"/>
    </source>
</evidence>